<evidence type="ECO:0000313" key="3">
    <source>
        <dbReference type="EMBL" id="CUB07599.1"/>
    </source>
</evidence>
<evidence type="ECO:0000256" key="1">
    <source>
        <dbReference type="SAM" id="Coils"/>
    </source>
</evidence>
<sequence>MPTALVRCRAFCLRAVLLPAALLAAPAVMAGETLVYRCTSPDGSIRFEANPCGPDAAAVTLRPPPPSAPPATTKKTRETVVESPQAFALRQQRLAQIESELRDLARERDALRARHADERMALAVREPPADLKPAQRAAYEKARVREREGVERRQVKEMEFLERRAARLERERTRLLQPPGR</sequence>
<dbReference type="EMBL" id="CYHH01000009">
    <property type="protein sequence ID" value="CUB07599.1"/>
    <property type="molecule type" value="Genomic_DNA"/>
</dbReference>
<feature type="coiled-coil region" evidence="1">
    <location>
        <begin position="87"/>
        <end position="114"/>
    </location>
</feature>
<protein>
    <submittedName>
        <fullName evidence="3">Uncharacterized protein</fullName>
    </submittedName>
</protein>
<feature type="chain" id="PRO_5005505880" evidence="2">
    <location>
        <begin position="31"/>
        <end position="181"/>
    </location>
</feature>
<evidence type="ECO:0000256" key="2">
    <source>
        <dbReference type="SAM" id="SignalP"/>
    </source>
</evidence>
<name>A0A0K6IX36_9PROT</name>
<organism evidence="3 4">
    <name type="scientific">Tepidiphilus thermophilus</name>
    <dbReference type="NCBI Taxonomy" id="876478"/>
    <lineage>
        <taxon>Bacteria</taxon>
        <taxon>Pseudomonadati</taxon>
        <taxon>Pseudomonadota</taxon>
        <taxon>Hydrogenophilia</taxon>
        <taxon>Hydrogenophilales</taxon>
        <taxon>Hydrogenophilaceae</taxon>
        <taxon>Tepidiphilus</taxon>
    </lineage>
</organism>
<dbReference type="RefSeq" id="WP_055423881.1">
    <property type="nucleotide sequence ID" value="NZ_CYHH01000009.1"/>
</dbReference>
<feature type="signal peptide" evidence="2">
    <location>
        <begin position="1"/>
        <end position="30"/>
    </location>
</feature>
<evidence type="ECO:0000313" key="4">
    <source>
        <dbReference type="Proteomes" id="UP000182108"/>
    </source>
</evidence>
<dbReference type="Proteomes" id="UP000182108">
    <property type="component" value="Unassembled WGS sequence"/>
</dbReference>
<accession>A0A0K6IX36</accession>
<dbReference type="OrthoDB" id="9995747at2"/>
<keyword evidence="1" id="KW-0175">Coiled coil</keyword>
<reference evidence="4" key="1">
    <citation type="submission" date="2015-08" db="EMBL/GenBank/DDBJ databases">
        <authorList>
            <person name="Babu N.S."/>
            <person name="Beckwith C.J."/>
            <person name="Beseler K.G."/>
            <person name="Brison A."/>
            <person name="Carone J.V."/>
            <person name="Caskin T.P."/>
            <person name="Diamond M."/>
            <person name="Durham M.E."/>
            <person name="Foxe J.M."/>
            <person name="Go M."/>
            <person name="Henderson B.A."/>
            <person name="Jones I.B."/>
            <person name="McGettigan J.A."/>
            <person name="Micheletti S.J."/>
            <person name="Nasrallah M.E."/>
            <person name="Ortiz D."/>
            <person name="Piller C.R."/>
            <person name="Privatt S.R."/>
            <person name="Schneider S.L."/>
            <person name="Sharp S."/>
            <person name="Smith T.C."/>
            <person name="Stanton J.D."/>
            <person name="Ullery H.E."/>
            <person name="Wilson R.J."/>
            <person name="Serrano M.G."/>
            <person name="Buck G."/>
            <person name="Lee V."/>
            <person name="Wang Y."/>
            <person name="Carvalho R."/>
            <person name="Voegtly L."/>
            <person name="Shi R."/>
            <person name="Duckworth R."/>
            <person name="Johnson A."/>
            <person name="Loviza R."/>
            <person name="Walstead R."/>
            <person name="Shah Z."/>
            <person name="Kiflezghi M."/>
            <person name="Wade K."/>
            <person name="Ball S.L."/>
            <person name="Bradley K.W."/>
            <person name="Asai D.J."/>
            <person name="Bowman C.A."/>
            <person name="Russell D.A."/>
            <person name="Pope W.H."/>
            <person name="Jacobs-Sera D."/>
            <person name="Hendrix R.W."/>
            <person name="Hatfull G.F."/>
        </authorList>
    </citation>
    <scope>NUCLEOTIDE SEQUENCE [LARGE SCALE GENOMIC DNA]</scope>
    <source>
        <strain evidence="4">JCM 19170</strain>
    </source>
</reference>
<proteinExistence type="predicted"/>
<keyword evidence="4" id="KW-1185">Reference proteome</keyword>
<gene>
    <name evidence="3" type="ORF">Ga0061068_10928</name>
</gene>
<dbReference type="AlphaFoldDB" id="A0A0K6IX36"/>
<keyword evidence="2" id="KW-0732">Signal</keyword>